<comment type="caution">
    <text evidence="2">The sequence shown here is derived from an EMBL/GenBank/DDBJ whole genome shotgun (WGS) entry which is preliminary data.</text>
</comment>
<keyword evidence="3" id="KW-1185">Reference proteome</keyword>
<evidence type="ECO:0000313" key="2">
    <source>
        <dbReference type="EMBL" id="GAE47921.1"/>
    </source>
</evidence>
<organism evidence="2 3">
    <name type="scientific">Mesobacillus boroniphilus JCM 21738</name>
    <dbReference type="NCBI Taxonomy" id="1294265"/>
    <lineage>
        <taxon>Bacteria</taxon>
        <taxon>Bacillati</taxon>
        <taxon>Bacillota</taxon>
        <taxon>Bacilli</taxon>
        <taxon>Bacillales</taxon>
        <taxon>Bacillaceae</taxon>
        <taxon>Mesobacillus</taxon>
    </lineage>
</organism>
<dbReference type="eggNOG" id="COG1954">
    <property type="taxonomic scope" value="Bacteria"/>
</dbReference>
<accession>W4RUF9</accession>
<keyword evidence="1" id="KW-0694">RNA-binding</keyword>
<dbReference type="InterPro" id="IPR013785">
    <property type="entry name" value="Aldolase_TIM"/>
</dbReference>
<evidence type="ECO:0000313" key="3">
    <source>
        <dbReference type="Proteomes" id="UP000018949"/>
    </source>
</evidence>
<reference evidence="2 3" key="1">
    <citation type="submission" date="2013-12" db="EMBL/GenBank/DDBJ databases">
        <title>NBRP : Genome information of microbial organism related human and environment.</title>
        <authorList>
            <person name="Hattori M."/>
            <person name="Oshima K."/>
            <person name="Inaba H."/>
            <person name="Suda W."/>
            <person name="Sakamoto M."/>
            <person name="Iino T."/>
            <person name="Kitahara M."/>
            <person name="Oshida Y."/>
            <person name="Iida T."/>
            <person name="Kudo T."/>
            <person name="Itoh T."/>
            <person name="Ahmed I."/>
            <person name="Ohkuma M."/>
        </authorList>
    </citation>
    <scope>NUCLEOTIDE SEQUENCE [LARGE SCALE GENOMIC DNA]</scope>
    <source>
        <strain evidence="2 3">JCM 21738</strain>
    </source>
</reference>
<protein>
    <recommendedName>
        <fullName evidence="1">Glycerol uptake operon antiterminator regulatory protein</fullName>
    </recommendedName>
</protein>
<evidence type="ECO:0000256" key="1">
    <source>
        <dbReference type="PIRNR" id="PIRNR016897"/>
    </source>
</evidence>
<sequence length="189" mass="20588">MKQNIIDIVQSQVIASIKEETDLEKAAQSNSNIVFILTGNLITMDGYLKKLKAAGKTTFIHIDFIDGLSNTKSAIKYIAEIWKPAGIITTKSNLIKYAKEEGLMTIQRLFLIDRNALVKGIEIAHNCKPDAIEILPGLMPSVIDKLTRMTTLPIIAGGLISNKEDILNGLSAGALAISSGDPKLWNLDL</sequence>
<dbReference type="SUPFAM" id="SSF110391">
    <property type="entry name" value="GlpP-like"/>
    <property type="match status" value="1"/>
</dbReference>
<dbReference type="Proteomes" id="UP000018949">
    <property type="component" value="Unassembled WGS sequence"/>
</dbReference>
<dbReference type="GO" id="GO:0006071">
    <property type="term" value="P:glycerol metabolic process"/>
    <property type="evidence" value="ECO:0007669"/>
    <property type="project" value="UniProtKB-UniRule"/>
</dbReference>
<comment type="function">
    <text evidence="1">Regulates expression of the glpD operon. In the presence of glycerol 3-phosphate (G3P) causes antitermination of transcription of glpD at the inverted repeat of the leader region to enhance its transcription. Binds and stabilizes glpD leader mRNA.</text>
</comment>
<dbReference type="PANTHER" id="PTHR35787">
    <property type="entry name" value="GLYCEROL UPTAKE OPERON ANTITERMINATOR REGULATORY PROTEIN"/>
    <property type="match status" value="1"/>
</dbReference>
<dbReference type="GO" id="GO:0003723">
    <property type="term" value="F:RNA binding"/>
    <property type="evidence" value="ECO:0007669"/>
    <property type="project" value="UniProtKB-KW"/>
</dbReference>
<proteinExistence type="predicted"/>
<dbReference type="GO" id="GO:0006355">
    <property type="term" value="P:regulation of DNA-templated transcription"/>
    <property type="evidence" value="ECO:0007669"/>
    <property type="project" value="InterPro"/>
</dbReference>
<dbReference type="PANTHER" id="PTHR35787:SF1">
    <property type="entry name" value="GLYCEROL UPTAKE OPERON ANTITERMINATOR REGULATORY PROTEIN"/>
    <property type="match status" value="1"/>
</dbReference>
<dbReference type="EMBL" id="BAUW01000108">
    <property type="protein sequence ID" value="GAE47921.1"/>
    <property type="molecule type" value="Genomic_DNA"/>
</dbReference>
<gene>
    <name evidence="2" type="ORF">JCM21738_4964</name>
</gene>
<keyword evidence="1" id="KW-0805">Transcription regulation</keyword>
<dbReference type="AlphaFoldDB" id="W4RUF9"/>
<dbReference type="PIRSF" id="PIRSF016897">
    <property type="entry name" value="GlpP"/>
    <property type="match status" value="1"/>
</dbReference>
<name>W4RUF9_9BACI</name>
<keyword evidence="1" id="KW-0804">Transcription</keyword>
<dbReference type="Pfam" id="PF04309">
    <property type="entry name" value="G3P_antiterm"/>
    <property type="match status" value="1"/>
</dbReference>
<dbReference type="InterPro" id="IPR006699">
    <property type="entry name" value="GlpP"/>
</dbReference>
<keyword evidence="1" id="KW-0319">Glycerol metabolism</keyword>
<dbReference type="Gene3D" id="3.20.20.70">
    <property type="entry name" value="Aldolase class I"/>
    <property type="match status" value="1"/>
</dbReference>
<dbReference type="RefSeq" id="WP_023613699.1">
    <property type="nucleotide sequence ID" value="NZ_BAUW01000108.1"/>
</dbReference>